<keyword evidence="5 8" id="KW-0418">Kinase</keyword>
<protein>
    <recommendedName>
        <fullName evidence="8">Thymidylate kinase</fullName>
        <ecNumber evidence="8">2.7.4.9</ecNumber>
    </recommendedName>
    <alternativeName>
        <fullName evidence="8">dTMP kinase</fullName>
    </alternativeName>
</protein>
<evidence type="ECO:0000256" key="5">
    <source>
        <dbReference type="ARBA" id="ARBA00022777"/>
    </source>
</evidence>
<evidence type="ECO:0000259" key="9">
    <source>
        <dbReference type="Pfam" id="PF02223"/>
    </source>
</evidence>
<dbReference type="OrthoDB" id="9774907at2"/>
<dbReference type="EMBL" id="VIWO01000001">
    <property type="protein sequence ID" value="TWF44868.1"/>
    <property type="molecule type" value="Genomic_DNA"/>
</dbReference>
<dbReference type="InterPro" id="IPR027417">
    <property type="entry name" value="P-loop_NTPase"/>
</dbReference>
<dbReference type="SUPFAM" id="SSF52540">
    <property type="entry name" value="P-loop containing nucleoside triphosphate hydrolases"/>
    <property type="match status" value="1"/>
</dbReference>
<evidence type="ECO:0000256" key="6">
    <source>
        <dbReference type="ARBA" id="ARBA00022840"/>
    </source>
</evidence>
<dbReference type="InterPro" id="IPR018095">
    <property type="entry name" value="Thymidylate_kin_CS"/>
</dbReference>
<sequence length="232" mass="26684">MKESNKFIAVEGLDGSGKSTQIELLTKYLESKNQKTKFVHFPRSSQGVFGELIAKFLRGEFGDVKQVHPQLVALLFAEDRKAFAATINEWLRDGYFVLVDRYVLSNIAFQCAKLHTDEEKAYLRKWILDFEYEYNQIPQPQFSIYLDVPFSFVEAALSKRRANENREYLQGKDDIHEKDSSLQQAVKKEYEAMLAVDHTISSIHCTNDAGQMRSVEDIHAEIVQLVNSQLPL</sequence>
<dbReference type="PANTHER" id="PTHR10344">
    <property type="entry name" value="THYMIDYLATE KINASE"/>
    <property type="match status" value="1"/>
</dbReference>
<dbReference type="InterPro" id="IPR018094">
    <property type="entry name" value="Thymidylate_kinase"/>
</dbReference>
<dbReference type="GO" id="GO:0005737">
    <property type="term" value="C:cytoplasm"/>
    <property type="evidence" value="ECO:0007669"/>
    <property type="project" value="TreeGrafter"/>
</dbReference>
<evidence type="ECO:0000256" key="7">
    <source>
        <dbReference type="ARBA" id="ARBA00048743"/>
    </source>
</evidence>
<evidence type="ECO:0000313" key="10">
    <source>
        <dbReference type="EMBL" id="TWF44868.1"/>
    </source>
</evidence>
<dbReference type="EC" id="2.7.4.9" evidence="8"/>
<comment type="function">
    <text evidence="8">Phosphorylation of dTMP to form dTDP in both de novo and salvage pathways of dTTP synthesis.</text>
</comment>
<keyword evidence="11" id="KW-1185">Reference proteome</keyword>
<dbReference type="GO" id="GO:0006235">
    <property type="term" value="P:dTTP biosynthetic process"/>
    <property type="evidence" value="ECO:0007669"/>
    <property type="project" value="UniProtKB-UniRule"/>
</dbReference>
<dbReference type="NCBIfam" id="TIGR00041">
    <property type="entry name" value="DTMP_kinase"/>
    <property type="match status" value="1"/>
</dbReference>
<dbReference type="PANTHER" id="PTHR10344:SF4">
    <property type="entry name" value="UMP-CMP KINASE 2, MITOCHONDRIAL"/>
    <property type="match status" value="1"/>
</dbReference>
<feature type="binding site" evidence="8">
    <location>
        <begin position="12"/>
        <end position="19"/>
    </location>
    <ligand>
        <name>ATP</name>
        <dbReference type="ChEBI" id="CHEBI:30616"/>
    </ligand>
</feature>
<name>A0A561Q3C8_9BACT</name>
<dbReference type="InterPro" id="IPR039430">
    <property type="entry name" value="Thymidylate_kin-like_dom"/>
</dbReference>
<dbReference type="RefSeq" id="WP_145662498.1">
    <property type="nucleotide sequence ID" value="NZ_VIWO01000001.1"/>
</dbReference>
<evidence type="ECO:0000313" key="11">
    <source>
        <dbReference type="Proteomes" id="UP000320811"/>
    </source>
</evidence>
<feature type="domain" description="Thymidylate kinase-like" evidence="9">
    <location>
        <begin position="10"/>
        <end position="206"/>
    </location>
</feature>
<evidence type="ECO:0000256" key="4">
    <source>
        <dbReference type="ARBA" id="ARBA00022741"/>
    </source>
</evidence>
<evidence type="ECO:0000256" key="1">
    <source>
        <dbReference type="ARBA" id="ARBA00009776"/>
    </source>
</evidence>
<keyword evidence="4 8" id="KW-0547">Nucleotide-binding</keyword>
<accession>A0A561Q3C8</accession>
<comment type="similarity">
    <text evidence="1 8">Belongs to the thymidylate kinase family.</text>
</comment>
<dbReference type="AlphaFoldDB" id="A0A561Q3C8"/>
<keyword evidence="6 8" id="KW-0067">ATP-binding</keyword>
<dbReference type="PROSITE" id="PS01331">
    <property type="entry name" value="THYMIDYLATE_KINASE"/>
    <property type="match status" value="1"/>
</dbReference>
<keyword evidence="3 8" id="KW-0545">Nucleotide biosynthesis</keyword>
<dbReference type="Pfam" id="PF02223">
    <property type="entry name" value="Thymidylate_kin"/>
    <property type="match status" value="1"/>
</dbReference>
<dbReference type="Gene3D" id="3.40.50.300">
    <property type="entry name" value="P-loop containing nucleotide triphosphate hydrolases"/>
    <property type="match status" value="1"/>
</dbReference>
<dbReference type="GO" id="GO:0006233">
    <property type="term" value="P:dTDP biosynthetic process"/>
    <property type="evidence" value="ECO:0007669"/>
    <property type="project" value="InterPro"/>
</dbReference>
<dbReference type="Proteomes" id="UP000320811">
    <property type="component" value="Unassembled WGS sequence"/>
</dbReference>
<evidence type="ECO:0000256" key="8">
    <source>
        <dbReference type="HAMAP-Rule" id="MF_00165"/>
    </source>
</evidence>
<comment type="caution">
    <text evidence="10">The sequence shown here is derived from an EMBL/GenBank/DDBJ whole genome shotgun (WGS) entry which is preliminary data.</text>
</comment>
<dbReference type="HAMAP" id="MF_00165">
    <property type="entry name" value="Thymidylate_kinase"/>
    <property type="match status" value="1"/>
</dbReference>
<dbReference type="GO" id="GO:0005524">
    <property type="term" value="F:ATP binding"/>
    <property type="evidence" value="ECO:0007669"/>
    <property type="project" value="UniProtKB-UniRule"/>
</dbReference>
<reference evidence="10 11" key="1">
    <citation type="submission" date="2019-06" db="EMBL/GenBank/DDBJ databases">
        <title>Sorghum-associated microbial communities from plants grown in Nebraska, USA.</title>
        <authorList>
            <person name="Schachtman D."/>
        </authorList>
    </citation>
    <scope>NUCLEOTIDE SEQUENCE [LARGE SCALE GENOMIC DNA]</scope>
    <source>
        <strain evidence="10 11">1209</strain>
    </source>
</reference>
<comment type="catalytic activity">
    <reaction evidence="7 8">
        <text>dTMP + ATP = dTDP + ADP</text>
        <dbReference type="Rhea" id="RHEA:13517"/>
        <dbReference type="ChEBI" id="CHEBI:30616"/>
        <dbReference type="ChEBI" id="CHEBI:58369"/>
        <dbReference type="ChEBI" id="CHEBI:63528"/>
        <dbReference type="ChEBI" id="CHEBI:456216"/>
        <dbReference type="EC" id="2.7.4.9"/>
    </reaction>
</comment>
<gene>
    <name evidence="8" type="primary">tmk</name>
    <name evidence="10" type="ORF">FHW36_101791</name>
</gene>
<dbReference type="GO" id="GO:0006227">
    <property type="term" value="P:dUDP biosynthetic process"/>
    <property type="evidence" value="ECO:0007669"/>
    <property type="project" value="TreeGrafter"/>
</dbReference>
<dbReference type="CDD" id="cd01672">
    <property type="entry name" value="TMPK"/>
    <property type="match status" value="1"/>
</dbReference>
<dbReference type="GO" id="GO:0004798">
    <property type="term" value="F:dTMP kinase activity"/>
    <property type="evidence" value="ECO:0007669"/>
    <property type="project" value="UniProtKB-UniRule"/>
</dbReference>
<evidence type="ECO:0000256" key="3">
    <source>
        <dbReference type="ARBA" id="ARBA00022727"/>
    </source>
</evidence>
<evidence type="ECO:0000256" key="2">
    <source>
        <dbReference type="ARBA" id="ARBA00022679"/>
    </source>
</evidence>
<organism evidence="10 11">
    <name type="scientific">Chitinophaga polysaccharea</name>
    <dbReference type="NCBI Taxonomy" id="1293035"/>
    <lineage>
        <taxon>Bacteria</taxon>
        <taxon>Pseudomonadati</taxon>
        <taxon>Bacteroidota</taxon>
        <taxon>Chitinophagia</taxon>
        <taxon>Chitinophagales</taxon>
        <taxon>Chitinophagaceae</taxon>
        <taxon>Chitinophaga</taxon>
    </lineage>
</organism>
<proteinExistence type="inferred from homology"/>
<keyword evidence="2 8" id="KW-0808">Transferase</keyword>